<dbReference type="NCBIfam" id="TIGR01144">
    <property type="entry name" value="ATP_synt_b"/>
    <property type="match status" value="1"/>
</dbReference>
<gene>
    <name evidence="13" type="primary">atpF</name>
    <name evidence="16" type="ORF">FC86_GL000667</name>
</gene>
<dbReference type="RefSeq" id="WP_056974884.1">
    <property type="nucleotide sequence ID" value="NZ_AYZL01000020.1"/>
</dbReference>
<comment type="function">
    <text evidence="11 13">F(1)F(0) ATP synthase produces ATP from ADP in the presence of a proton or sodium gradient. F-type ATPases consist of two structural domains, F(1) containing the extramembraneous catalytic core and F(0) containing the membrane proton channel, linked together by a central stalk and a peripheral stalk. During catalysis, ATP synthesis in the catalytic domain of F(1) is coupled via a rotary mechanism of the central stalk subunits to proton translocation.</text>
</comment>
<comment type="subcellular location">
    <subcellularLocation>
        <location evidence="13">Cell membrane</location>
        <topology evidence="13">Single-pass membrane protein</topology>
    </subcellularLocation>
    <subcellularLocation>
        <location evidence="12">Endomembrane system</location>
        <topology evidence="12">Single-pass membrane protein</topology>
    </subcellularLocation>
</comment>
<dbReference type="Pfam" id="PF00430">
    <property type="entry name" value="ATP-synt_B"/>
    <property type="match status" value="1"/>
</dbReference>
<evidence type="ECO:0000256" key="1">
    <source>
        <dbReference type="ARBA" id="ARBA00005513"/>
    </source>
</evidence>
<name>A0A0R2DT17_9LACO</name>
<evidence type="ECO:0000256" key="13">
    <source>
        <dbReference type="HAMAP-Rule" id="MF_01398"/>
    </source>
</evidence>
<evidence type="ECO:0000256" key="8">
    <source>
        <dbReference type="ARBA" id="ARBA00023065"/>
    </source>
</evidence>
<comment type="similarity">
    <text evidence="1 13 14">Belongs to the ATPase B chain family.</text>
</comment>
<dbReference type="InterPro" id="IPR028987">
    <property type="entry name" value="ATP_synth_B-like_membr_sf"/>
</dbReference>
<evidence type="ECO:0000256" key="9">
    <source>
        <dbReference type="ARBA" id="ARBA00023136"/>
    </source>
</evidence>
<dbReference type="GO" id="GO:0046933">
    <property type="term" value="F:proton-transporting ATP synthase activity, rotational mechanism"/>
    <property type="evidence" value="ECO:0007669"/>
    <property type="project" value="UniProtKB-UniRule"/>
</dbReference>
<keyword evidence="9 13" id="KW-0472">Membrane</keyword>
<keyword evidence="5 13" id="KW-0812">Transmembrane</keyword>
<evidence type="ECO:0000256" key="4">
    <source>
        <dbReference type="ARBA" id="ARBA00022547"/>
    </source>
</evidence>
<dbReference type="AlphaFoldDB" id="A0A0R2DT17"/>
<evidence type="ECO:0000256" key="2">
    <source>
        <dbReference type="ARBA" id="ARBA00022448"/>
    </source>
</evidence>
<feature type="coiled-coil region" evidence="15">
    <location>
        <begin position="59"/>
        <end position="116"/>
    </location>
</feature>
<dbReference type="PANTHER" id="PTHR33445:SF1">
    <property type="entry name" value="ATP SYNTHASE SUBUNIT B"/>
    <property type="match status" value="1"/>
</dbReference>
<keyword evidence="3 13" id="KW-1003">Cell membrane</keyword>
<evidence type="ECO:0000256" key="12">
    <source>
        <dbReference type="ARBA" id="ARBA00037847"/>
    </source>
</evidence>
<evidence type="ECO:0000256" key="15">
    <source>
        <dbReference type="SAM" id="Coils"/>
    </source>
</evidence>
<evidence type="ECO:0000256" key="5">
    <source>
        <dbReference type="ARBA" id="ARBA00022692"/>
    </source>
</evidence>
<sequence>MSLHPLIGLKLSSLELGDVILYFVMFVVLMLLIKHFAWEPINNMLEKRRSQISNDLDNAAASKQKAQTLAQEREDALKNSRSEALEIVSNAKSHGKATQQQMLDEANNEAKVIKTNALQEAKKSKTDALNSAQADIADIAVAISSKLIQKNLTADDQKDLINNYIKGLDD</sequence>
<dbReference type="OrthoDB" id="282095at2"/>
<evidence type="ECO:0000256" key="3">
    <source>
        <dbReference type="ARBA" id="ARBA00022475"/>
    </source>
</evidence>
<dbReference type="InterPro" id="IPR005864">
    <property type="entry name" value="ATP_synth_F0_bsu_bac"/>
</dbReference>
<dbReference type="PANTHER" id="PTHR33445">
    <property type="entry name" value="ATP SYNTHASE SUBUNIT B', CHLOROPLASTIC"/>
    <property type="match status" value="1"/>
</dbReference>
<keyword evidence="4 13" id="KW-0138">CF(0)</keyword>
<evidence type="ECO:0000256" key="11">
    <source>
        <dbReference type="ARBA" id="ARBA00025198"/>
    </source>
</evidence>
<dbReference type="GO" id="GO:0046961">
    <property type="term" value="F:proton-transporting ATPase activity, rotational mechanism"/>
    <property type="evidence" value="ECO:0007669"/>
    <property type="project" value="TreeGrafter"/>
</dbReference>
<dbReference type="GO" id="GO:0045259">
    <property type="term" value="C:proton-transporting ATP synthase complex"/>
    <property type="evidence" value="ECO:0007669"/>
    <property type="project" value="UniProtKB-KW"/>
</dbReference>
<comment type="subunit">
    <text evidence="13">F-type ATPases have 2 components, F(1) - the catalytic core - and F(0) - the membrane proton channel. F(1) has five subunits: alpha(3), beta(3), gamma(1), delta(1), epsilon(1). F(0) has three main subunits: a(1), b(2) and c(10-14). The alpha and beta chains form an alternating ring which encloses part of the gamma chain. F(1) is attached to F(0) by a central stalk formed by the gamma and epsilon chains, while a peripheral stalk is formed by the delta and b chains.</text>
</comment>
<keyword evidence="10 13" id="KW-0066">ATP synthesis</keyword>
<dbReference type="CDD" id="cd06503">
    <property type="entry name" value="ATP-synt_Fo_b"/>
    <property type="match status" value="1"/>
</dbReference>
<comment type="caution">
    <text evidence="16">The sequence shown here is derived from an EMBL/GenBank/DDBJ whole genome shotgun (WGS) entry which is preliminary data.</text>
</comment>
<keyword evidence="2 13" id="KW-0813">Transport</keyword>
<dbReference type="HAMAP" id="MF_01398">
    <property type="entry name" value="ATP_synth_b_bprime"/>
    <property type="match status" value="1"/>
</dbReference>
<dbReference type="Proteomes" id="UP000051378">
    <property type="component" value="Unassembled WGS sequence"/>
</dbReference>
<dbReference type="SUPFAM" id="SSF81573">
    <property type="entry name" value="F1F0 ATP synthase subunit B, membrane domain"/>
    <property type="match status" value="1"/>
</dbReference>
<dbReference type="GO" id="GO:0012505">
    <property type="term" value="C:endomembrane system"/>
    <property type="evidence" value="ECO:0007669"/>
    <property type="project" value="UniProtKB-SubCell"/>
</dbReference>
<keyword evidence="17" id="KW-1185">Reference proteome</keyword>
<dbReference type="GO" id="GO:0005886">
    <property type="term" value="C:plasma membrane"/>
    <property type="evidence" value="ECO:0007669"/>
    <property type="project" value="UniProtKB-SubCell"/>
</dbReference>
<keyword evidence="7 13" id="KW-1133">Transmembrane helix</keyword>
<keyword evidence="6 13" id="KW-0375">Hydrogen ion transport</keyword>
<organism evidence="16 17">
    <name type="scientific">Holzapfeliella floricola DSM 23037 = JCM 16512</name>
    <dbReference type="NCBI Taxonomy" id="1423744"/>
    <lineage>
        <taxon>Bacteria</taxon>
        <taxon>Bacillati</taxon>
        <taxon>Bacillota</taxon>
        <taxon>Bacilli</taxon>
        <taxon>Lactobacillales</taxon>
        <taxon>Lactobacillaceae</taxon>
        <taxon>Holzapfeliella</taxon>
    </lineage>
</organism>
<dbReference type="InterPro" id="IPR002146">
    <property type="entry name" value="ATP_synth_b/b'su_bac/chlpt"/>
</dbReference>
<dbReference type="STRING" id="1423744.FC86_GL000667"/>
<feature type="transmembrane region" description="Helical" evidence="13">
    <location>
        <begin position="20"/>
        <end position="38"/>
    </location>
</feature>
<keyword evidence="8 13" id="KW-0406">Ion transport</keyword>
<dbReference type="EMBL" id="AYZL01000020">
    <property type="protein sequence ID" value="KRN03562.1"/>
    <property type="molecule type" value="Genomic_DNA"/>
</dbReference>
<evidence type="ECO:0000256" key="7">
    <source>
        <dbReference type="ARBA" id="ARBA00022989"/>
    </source>
</evidence>
<dbReference type="PATRIC" id="fig|1423744.4.peg.685"/>
<evidence type="ECO:0000313" key="16">
    <source>
        <dbReference type="EMBL" id="KRN03562.1"/>
    </source>
</evidence>
<comment type="function">
    <text evidence="13">Component of the F(0) channel, it forms part of the peripheral stalk, linking F(1) to F(0).</text>
</comment>
<evidence type="ECO:0000313" key="17">
    <source>
        <dbReference type="Proteomes" id="UP000051378"/>
    </source>
</evidence>
<proteinExistence type="inferred from homology"/>
<accession>A0A0R2DT17</accession>
<dbReference type="InterPro" id="IPR050059">
    <property type="entry name" value="ATP_synthase_B_chain"/>
</dbReference>
<keyword evidence="15" id="KW-0175">Coiled coil</keyword>
<reference evidence="16 17" key="1">
    <citation type="journal article" date="2015" name="Genome Announc.">
        <title>Expanding the biotechnology potential of lactobacilli through comparative genomics of 213 strains and associated genera.</title>
        <authorList>
            <person name="Sun Z."/>
            <person name="Harris H.M."/>
            <person name="McCann A."/>
            <person name="Guo C."/>
            <person name="Argimon S."/>
            <person name="Zhang W."/>
            <person name="Yang X."/>
            <person name="Jeffery I.B."/>
            <person name="Cooney J.C."/>
            <person name="Kagawa T.F."/>
            <person name="Liu W."/>
            <person name="Song Y."/>
            <person name="Salvetti E."/>
            <person name="Wrobel A."/>
            <person name="Rasinkangas P."/>
            <person name="Parkhill J."/>
            <person name="Rea M.C."/>
            <person name="O'Sullivan O."/>
            <person name="Ritari J."/>
            <person name="Douillard F.P."/>
            <person name="Paul Ross R."/>
            <person name="Yang R."/>
            <person name="Briner A.E."/>
            <person name="Felis G.E."/>
            <person name="de Vos W.M."/>
            <person name="Barrangou R."/>
            <person name="Klaenhammer T.R."/>
            <person name="Caufield P.W."/>
            <person name="Cui Y."/>
            <person name="Zhang H."/>
            <person name="O'Toole P.W."/>
        </authorList>
    </citation>
    <scope>NUCLEOTIDE SEQUENCE [LARGE SCALE GENOMIC DNA]</scope>
    <source>
        <strain evidence="16 17">DSM 23037</strain>
    </source>
</reference>
<evidence type="ECO:0000256" key="6">
    <source>
        <dbReference type="ARBA" id="ARBA00022781"/>
    </source>
</evidence>
<evidence type="ECO:0000256" key="14">
    <source>
        <dbReference type="RuleBase" id="RU003848"/>
    </source>
</evidence>
<evidence type="ECO:0000256" key="10">
    <source>
        <dbReference type="ARBA" id="ARBA00023310"/>
    </source>
</evidence>
<protein>
    <recommendedName>
        <fullName evidence="13">ATP synthase subunit b</fullName>
    </recommendedName>
    <alternativeName>
        <fullName evidence="13">ATP synthase F(0) sector subunit b</fullName>
    </alternativeName>
    <alternativeName>
        <fullName evidence="13">ATPase subunit I</fullName>
    </alternativeName>
    <alternativeName>
        <fullName evidence="13">F-type ATPase subunit b</fullName>
        <shortName evidence="13">F-ATPase subunit b</shortName>
    </alternativeName>
</protein>